<name>A0A3A6QK52_9VIBR</name>
<organism evidence="1 2">
    <name type="scientific">Vibrio sinensis</name>
    <dbReference type="NCBI Taxonomy" id="2302434"/>
    <lineage>
        <taxon>Bacteria</taxon>
        <taxon>Pseudomonadati</taxon>
        <taxon>Pseudomonadota</taxon>
        <taxon>Gammaproteobacteria</taxon>
        <taxon>Vibrionales</taxon>
        <taxon>Vibrionaceae</taxon>
        <taxon>Vibrio</taxon>
    </lineage>
</organism>
<reference evidence="1 2" key="1">
    <citation type="submission" date="2018-08" db="EMBL/GenBank/DDBJ databases">
        <title>Vibrio isolated from the Eastern China Marginal Seas.</title>
        <authorList>
            <person name="Li Y."/>
        </authorList>
    </citation>
    <scope>NUCLEOTIDE SEQUENCE [LARGE SCALE GENOMIC DNA]</scope>
    <source>
        <strain evidence="1 2">BEI233</strain>
    </source>
</reference>
<dbReference type="EMBL" id="QVMU01000004">
    <property type="protein sequence ID" value="RJX72893.1"/>
    <property type="molecule type" value="Genomic_DNA"/>
</dbReference>
<evidence type="ECO:0000313" key="2">
    <source>
        <dbReference type="Proteomes" id="UP000273252"/>
    </source>
</evidence>
<gene>
    <name evidence="1" type="ORF">DZ860_06970</name>
</gene>
<keyword evidence="2" id="KW-1185">Reference proteome</keyword>
<dbReference type="AlphaFoldDB" id="A0A3A6QK52"/>
<dbReference type="OrthoDB" id="307209at2"/>
<protein>
    <submittedName>
        <fullName evidence="1">Uncharacterized protein</fullName>
    </submittedName>
</protein>
<accession>A0A3A6QK52</accession>
<dbReference type="Proteomes" id="UP000273252">
    <property type="component" value="Unassembled WGS sequence"/>
</dbReference>
<evidence type="ECO:0000313" key="1">
    <source>
        <dbReference type="EMBL" id="RJX72893.1"/>
    </source>
</evidence>
<proteinExistence type="predicted"/>
<dbReference type="RefSeq" id="WP_120030217.1">
    <property type="nucleotide sequence ID" value="NZ_QVMU01000004.1"/>
</dbReference>
<comment type="caution">
    <text evidence="1">The sequence shown here is derived from an EMBL/GenBank/DDBJ whole genome shotgun (WGS) entry which is preliminary data.</text>
</comment>
<sequence>MADKPRFRKFKQKQGLGDRYYIHENTNISDIRGLHVPREALKQIQRNSNNNLIGAYQFAIEGGGYNTIITVPKFCDIYNCSQEDMDLLFVKYMSLYRDLVKEGYKGKRQLDDNIRDFNLNDVTDLDGAMKIKYVQSLKEIKRFFHSHKSVSNKRNNFHSSSISNAIDIKKNILEINKSKIHQYNEVEFNYSEIANVAYVCLNHFRKQVQPMLGACEAIDKEIKQLSGFLKRHVVKRFKIDNKYFQIHSLVRPNIRKLFKNSSDKNKLYTNLLTLVCGDTIDSADKKITNLISLYFSPEIMFEMHVERLLNQSSDYSVKNQPIIQSNLQLFNEDGQESEPTVLSTHDNRPDHLVSINDNDLVIVLDSKWKKITQYSQIVETDVLKLVRDRRAISIKEEYKNKRVLQGLVYPELPANLEEFKSLSFDYDSKESFFILSLPLFNQDQSEVNVANLAKLHF</sequence>